<dbReference type="PANTHER" id="PTHR45666:SF22">
    <property type="entry name" value="TYPE I INOSITOL POLYPHOSPHATE 5-PHOSPHATASE 4"/>
    <property type="match status" value="1"/>
</dbReference>
<proteinExistence type="inferred from homology"/>
<protein>
    <recommendedName>
        <fullName evidence="4">Inositol polyphosphate-related phosphatase domain-containing protein</fullName>
    </recommendedName>
</protein>
<dbReference type="AlphaFoldDB" id="A0A8T2VAH3"/>
<dbReference type="Gene3D" id="3.60.10.10">
    <property type="entry name" value="Endonuclease/exonuclease/phosphatase"/>
    <property type="match status" value="1"/>
</dbReference>
<comment type="caution">
    <text evidence="5">The sequence shown here is derived from an EMBL/GenBank/DDBJ whole genome shotgun (WGS) entry which is preliminary data.</text>
</comment>
<reference evidence="5" key="1">
    <citation type="submission" date="2021-08" db="EMBL/GenBank/DDBJ databases">
        <title>WGS assembly of Ceratopteris richardii.</title>
        <authorList>
            <person name="Marchant D.B."/>
            <person name="Chen G."/>
            <person name="Jenkins J."/>
            <person name="Shu S."/>
            <person name="Leebens-Mack J."/>
            <person name="Grimwood J."/>
            <person name="Schmutz J."/>
            <person name="Soltis P."/>
            <person name="Soltis D."/>
            <person name="Chen Z.-H."/>
        </authorList>
    </citation>
    <scope>NUCLEOTIDE SEQUENCE</scope>
    <source>
        <strain evidence="5">Whitten #5841</strain>
        <tissue evidence="5">Leaf</tissue>
    </source>
</reference>
<organism evidence="5 6">
    <name type="scientific">Ceratopteris richardii</name>
    <name type="common">Triangle waterfern</name>
    <dbReference type="NCBI Taxonomy" id="49495"/>
    <lineage>
        <taxon>Eukaryota</taxon>
        <taxon>Viridiplantae</taxon>
        <taxon>Streptophyta</taxon>
        <taxon>Embryophyta</taxon>
        <taxon>Tracheophyta</taxon>
        <taxon>Polypodiopsida</taxon>
        <taxon>Polypodiidae</taxon>
        <taxon>Polypodiales</taxon>
        <taxon>Pteridineae</taxon>
        <taxon>Pteridaceae</taxon>
        <taxon>Parkerioideae</taxon>
        <taxon>Ceratopteris</taxon>
    </lineage>
</organism>
<dbReference type="InterPro" id="IPR000300">
    <property type="entry name" value="IPPc"/>
</dbReference>
<feature type="region of interest" description="Disordered" evidence="3">
    <location>
        <begin position="261"/>
        <end position="283"/>
    </location>
</feature>
<evidence type="ECO:0000256" key="1">
    <source>
        <dbReference type="ARBA" id="ARBA00010768"/>
    </source>
</evidence>
<evidence type="ECO:0000313" key="5">
    <source>
        <dbReference type="EMBL" id="KAH7445501.1"/>
    </source>
</evidence>
<dbReference type="GO" id="GO:0034485">
    <property type="term" value="F:phosphatidylinositol-3,4,5-trisphosphate 5-phosphatase activity"/>
    <property type="evidence" value="ECO:0007669"/>
    <property type="project" value="TreeGrafter"/>
</dbReference>
<comment type="similarity">
    <text evidence="1">Belongs to the inositol polyphosphate 5-phosphatase family.</text>
</comment>
<evidence type="ECO:0000259" key="4">
    <source>
        <dbReference type="SMART" id="SM00128"/>
    </source>
</evidence>
<gene>
    <name evidence="5" type="ORF">KP509_01G012000</name>
</gene>
<dbReference type="InterPro" id="IPR045849">
    <property type="entry name" value="IP5P_plant"/>
</dbReference>
<evidence type="ECO:0000256" key="2">
    <source>
        <dbReference type="ARBA" id="ARBA00022801"/>
    </source>
</evidence>
<evidence type="ECO:0000256" key="3">
    <source>
        <dbReference type="SAM" id="MobiDB-lite"/>
    </source>
</evidence>
<dbReference type="GO" id="GO:0004439">
    <property type="term" value="F:phosphatidylinositol-4,5-bisphosphate 5-phosphatase activity"/>
    <property type="evidence" value="ECO:0007669"/>
    <property type="project" value="TreeGrafter"/>
</dbReference>
<dbReference type="GO" id="GO:0004445">
    <property type="term" value="F:inositol-polyphosphate 5-phosphatase activity"/>
    <property type="evidence" value="ECO:0007669"/>
    <property type="project" value="InterPro"/>
</dbReference>
<keyword evidence="2" id="KW-0378">Hydrolase</keyword>
<dbReference type="InterPro" id="IPR036691">
    <property type="entry name" value="Endo/exonu/phosph_ase_sf"/>
</dbReference>
<dbReference type="SUPFAM" id="SSF56219">
    <property type="entry name" value="DNase I-like"/>
    <property type="match status" value="1"/>
</dbReference>
<feature type="domain" description="Inositol polyphosphate-related phosphatase" evidence="4">
    <location>
        <begin position="185"/>
        <end position="545"/>
    </location>
</feature>
<dbReference type="PANTHER" id="PTHR45666">
    <property type="entry name" value="TYPE IV INOSITOL POLYPHOSPHATE 5-PHOSPHATASE 9"/>
    <property type="match status" value="1"/>
</dbReference>
<dbReference type="Proteomes" id="UP000825935">
    <property type="component" value="Chromosome 1"/>
</dbReference>
<accession>A0A8T2VAH3</accession>
<dbReference type="Pfam" id="PF22669">
    <property type="entry name" value="Exo_endo_phos2"/>
    <property type="match status" value="2"/>
</dbReference>
<dbReference type="SMART" id="SM00128">
    <property type="entry name" value="IPPc"/>
    <property type="match status" value="1"/>
</dbReference>
<dbReference type="EMBL" id="CM035406">
    <property type="protein sequence ID" value="KAH7445501.1"/>
    <property type="molecule type" value="Genomic_DNA"/>
</dbReference>
<evidence type="ECO:0000313" key="6">
    <source>
        <dbReference type="Proteomes" id="UP000825935"/>
    </source>
</evidence>
<name>A0A8T2VAH3_CERRI</name>
<feature type="compositionally biased region" description="Low complexity" evidence="3">
    <location>
        <begin position="261"/>
        <end position="271"/>
    </location>
</feature>
<dbReference type="GO" id="GO:0046856">
    <property type="term" value="P:phosphatidylinositol dephosphorylation"/>
    <property type="evidence" value="ECO:0007669"/>
    <property type="project" value="InterPro"/>
</dbReference>
<dbReference type="OrthoDB" id="7862313at2759"/>
<sequence>MFLHLCVSLRIKSMLVHSTRTFHDAGEQGISTYMYLPIVLDDMITLVRATHLIIHIIHADIFLYLIFRFSTMVNTEKQSNRGKRRGELIWPRMVMKKWLSIKSTTGDAFSSDELSSDEHDDRDLDVENEVRCIGRGGQSFAPKLYALQDFYTPISVNSEKNVRKRADSRRRRYSDTSQRKSIHTEQLRIAVCTWNVAGRVPPPNLDIDDWVDMGEPADIYVIGFQEVVPLHAGTVFGAEDSGPARKWQGLIRKTLNKPIQSKKSCSSQSSSGKVTSEDLATDDGSSVTCLLPFSSTLLDERTVPVKKQFHYVRIVSKQMVGIHISIWVRRKFRCHIHNLKVSCVGLGIMGCLGNKGSISVSMMIRETSFCFVCTHLSSGEKEGAQLRRNADVAEILERTYFPSTNLIDKDIPNTICEHDRIIWLGDLNYRLNTKDTDARFLIAREDWTTLIQKDQLRQEMHGGIFNGWQEGRITFPPTYKYAVNSTRYSGEDGKQEEKRRTPAWCDRILWHGKGLKQLSYRREELNLSDHRPVMAVFIADAEVACACKFNKAMHFKTVMVEVEEVLC</sequence>
<keyword evidence="6" id="KW-1185">Reference proteome</keyword>